<gene>
    <name evidence="6" type="ORF">EgrG_000963500</name>
</gene>
<reference evidence="8" key="3">
    <citation type="submission" date="2020-10" db="UniProtKB">
        <authorList>
            <consortium name="WormBaseParasite"/>
        </authorList>
    </citation>
    <scope>IDENTIFICATION</scope>
</reference>
<dbReference type="Gene3D" id="2.60.40.150">
    <property type="entry name" value="C2 domain"/>
    <property type="match status" value="1"/>
</dbReference>
<dbReference type="InterPro" id="IPR000198">
    <property type="entry name" value="RhoGAP_dom"/>
</dbReference>
<organism evidence="6">
    <name type="scientific">Echinococcus granulosus</name>
    <name type="common">Hydatid tapeworm</name>
    <dbReference type="NCBI Taxonomy" id="6210"/>
    <lineage>
        <taxon>Eukaryota</taxon>
        <taxon>Metazoa</taxon>
        <taxon>Spiralia</taxon>
        <taxon>Lophotrochozoa</taxon>
        <taxon>Platyhelminthes</taxon>
        <taxon>Cestoda</taxon>
        <taxon>Eucestoda</taxon>
        <taxon>Cyclophyllidea</taxon>
        <taxon>Taeniidae</taxon>
        <taxon>Echinococcus</taxon>
        <taxon>Echinococcus granulosus group</taxon>
    </lineage>
</organism>
<dbReference type="GO" id="GO:0005096">
    <property type="term" value="F:GTPase activator activity"/>
    <property type="evidence" value="ECO:0007669"/>
    <property type="project" value="InterPro"/>
</dbReference>
<accession>A0A068WES6</accession>
<dbReference type="Pfam" id="PF00168">
    <property type="entry name" value="C2"/>
    <property type="match status" value="1"/>
</dbReference>
<feature type="domain" description="Rho-GAP" evidence="5">
    <location>
        <begin position="729"/>
        <end position="955"/>
    </location>
</feature>
<feature type="compositionally biased region" description="Basic and acidic residues" evidence="3">
    <location>
        <begin position="61"/>
        <end position="70"/>
    </location>
</feature>
<evidence type="ECO:0000256" key="1">
    <source>
        <dbReference type="ARBA" id="ARBA00022658"/>
    </source>
</evidence>
<feature type="compositionally biased region" description="Low complexity" evidence="3">
    <location>
        <begin position="22"/>
        <end position="37"/>
    </location>
</feature>
<dbReference type="Gene3D" id="1.10.555.10">
    <property type="entry name" value="Rho GTPase activation protein"/>
    <property type="match status" value="1"/>
</dbReference>
<dbReference type="SMART" id="SM00239">
    <property type="entry name" value="C2"/>
    <property type="match status" value="1"/>
</dbReference>
<evidence type="ECO:0000313" key="7">
    <source>
        <dbReference type="Proteomes" id="UP000492820"/>
    </source>
</evidence>
<evidence type="ECO:0000256" key="3">
    <source>
        <dbReference type="SAM" id="MobiDB-lite"/>
    </source>
</evidence>
<protein>
    <submittedName>
        <fullName evidence="6 8">Active breakpoint cluster region</fullName>
    </submittedName>
</protein>
<dbReference type="CDD" id="cd00159">
    <property type="entry name" value="RhoGAP"/>
    <property type="match status" value="1"/>
</dbReference>
<dbReference type="OrthoDB" id="5873004at2759"/>
<evidence type="ECO:0000259" key="4">
    <source>
        <dbReference type="PROSITE" id="PS50004"/>
    </source>
</evidence>
<dbReference type="SUPFAM" id="SSF48350">
    <property type="entry name" value="GTPase activation domain, GAP"/>
    <property type="match status" value="1"/>
</dbReference>
<dbReference type="PROSITE" id="PS50238">
    <property type="entry name" value="RHOGAP"/>
    <property type="match status" value="1"/>
</dbReference>
<sequence>MAKPIGTKTNHATAHQIADPGLENNESSSDDSISLENYLDTSDKTEEKVYPESTSEVGNLKNEDQGDGVKLRPHVEAPIDNRTKKYTRESRKRRTLDEFLCRGGIGNEHEGGLSTDSKEIISIPQTPTQVANKVKDLPAQVSLEKTVEAEFKRMLENETQNSKDLVELFQTKSSIQNLLGKHTCADSFAILKELHGVQGWVVSHLDNICNEKSRNIEDLISKLCERQKLLSKYAQSVIPRVTNFTVKLQSKASSLFHRNMELLQKPVSWIQQTVGSIERLKECVKPDDPSYEIIAVAQEELLDISSDLVSARQAREPLKYSVLVEMRNPPNGERKLMSVFLFDNVLVCARQRVVVLRKHFIQDSDSDTASISANAKDQSDLVMNAKTISRYEVKWFIPLEQLNSLDSKGIAFDEEYLLERLQKIETLKRKIVKARQELQEETSKLDKESKRQKLKFPKIHRLRSYLYDLQAELVLQAPKLPLFISAADGQRYCLLMASEKERIAWGSAIMSAKAACRPSSRRQSSAPVSKRNSIIRPFSAIRDSRRTANAHKLSIDSETSAQDEILKNELSHMINHCKTAVPLSKLGKVIISGNALSGILEVHVHEIGGLTEPGPYYVAIEVDFYGQFELVAKTKSINTKNPRWDQTFIFEIETSQTICFTVFRQSVVFGQLELPLEEDQLDQKNASHSLKTNETTSEPVYLQTSILYNEREKSTARSRSTKQSDVFGQPLEEVLKRDQADRERLKKQIGGNKNYEELRVPVLVTACVEEIERRGLQEEGIYRICGAITTVSRLQDLFDRDTSLAVKQIGDYDINVISSLLKIFFRELPEPVIPTNSFGDLVKASAYSDETEKLAEFSRILQKMPRVNLDTFRYLMDHLIRVCQYESDNKMNLGNLSVIWAMTLFQPETMSAPQLVPSTTAETSDAKNAPSHSLQSATSASMLQTMVLGTVFDAYANGKLALLTHRSAF</sequence>
<dbReference type="Pfam" id="PF00620">
    <property type="entry name" value="RhoGAP"/>
    <property type="match status" value="1"/>
</dbReference>
<feature type="compositionally biased region" description="Basic and acidic residues" evidence="3">
    <location>
        <begin position="41"/>
        <end position="50"/>
    </location>
</feature>
<dbReference type="GO" id="GO:0007165">
    <property type="term" value="P:signal transduction"/>
    <property type="evidence" value="ECO:0007669"/>
    <property type="project" value="InterPro"/>
</dbReference>
<evidence type="ECO:0000259" key="5">
    <source>
        <dbReference type="PROSITE" id="PS50238"/>
    </source>
</evidence>
<dbReference type="AlphaFoldDB" id="A0A068WES6"/>
<evidence type="ECO:0000256" key="2">
    <source>
        <dbReference type="SAM" id="Coils"/>
    </source>
</evidence>
<reference evidence="6 7" key="1">
    <citation type="journal article" date="2013" name="Nature">
        <title>The genomes of four tapeworm species reveal adaptations to parasitism.</title>
        <authorList>
            <person name="Tsai I.J."/>
            <person name="Zarowiecki M."/>
            <person name="Holroyd N."/>
            <person name="Garciarrubio A."/>
            <person name="Sanchez-Flores A."/>
            <person name="Brooks K.L."/>
            <person name="Tracey A."/>
            <person name="Bobes R.J."/>
            <person name="Fragoso G."/>
            <person name="Sciutto E."/>
            <person name="Aslett M."/>
            <person name="Beasley H."/>
            <person name="Bennett H.M."/>
            <person name="Cai J."/>
            <person name="Camicia F."/>
            <person name="Clark R."/>
            <person name="Cucher M."/>
            <person name="De Silva N."/>
            <person name="Day T.A."/>
            <person name="Deplazes P."/>
            <person name="Estrada K."/>
            <person name="Fernandez C."/>
            <person name="Holland P.W."/>
            <person name="Hou J."/>
            <person name="Hu S."/>
            <person name="Huckvale T."/>
            <person name="Hung S.S."/>
            <person name="Kamenetzky L."/>
            <person name="Keane J.A."/>
            <person name="Kiss F."/>
            <person name="Koziol U."/>
            <person name="Lambert O."/>
            <person name="Liu K."/>
            <person name="Luo X."/>
            <person name="Luo Y."/>
            <person name="Macchiaroli N."/>
            <person name="Nichol S."/>
            <person name="Paps J."/>
            <person name="Parkinson J."/>
            <person name="Pouchkina-Stantcheva N."/>
            <person name="Riddiford N."/>
            <person name="Rosenzvit M."/>
            <person name="Salinas G."/>
            <person name="Wasmuth J.D."/>
            <person name="Zamanian M."/>
            <person name="Zheng Y."/>
            <person name="Cai X."/>
            <person name="Soberon X."/>
            <person name="Olson P.D."/>
            <person name="Laclette J.P."/>
            <person name="Brehm K."/>
            <person name="Berriman M."/>
            <person name="Garciarrubio A."/>
            <person name="Bobes R.J."/>
            <person name="Fragoso G."/>
            <person name="Sanchez-Flores A."/>
            <person name="Estrada K."/>
            <person name="Cevallos M.A."/>
            <person name="Morett E."/>
            <person name="Gonzalez V."/>
            <person name="Portillo T."/>
            <person name="Ochoa-Leyva A."/>
            <person name="Jose M.V."/>
            <person name="Sciutto E."/>
            <person name="Landa A."/>
            <person name="Jimenez L."/>
            <person name="Valdes V."/>
            <person name="Carrero J.C."/>
            <person name="Larralde C."/>
            <person name="Morales-Montor J."/>
            <person name="Limon-Lason J."/>
            <person name="Soberon X."/>
            <person name="Laclette J.P."/>
        </authorList>
    </citation>
    <scope>NUCLEOTIDE SEQUENCE [LARGE SCALE GENOMIC DNA]</scope>
</reference>
<dbReference type="SUPFAM" id="SSF49562">
    <property type="entry name" value="C2 domain (Calcium/lipid-binding domain, CaLB)"/>
    <property type="match status" value="1"/>
</dbReference>
<dbReference type="GO" id="GO:0005085">
    <property type="term" value="F:guanyl-nucleotide exchange factor activity"/>
    <property type="evidence" value="ECO:0007669"/>
    <property type="project" value="UniProtKB-KW"/>
</dbReference>
<feature type="coiled-coil region" evidence="2">
    <location>
        <begin position="417"/>
        <end position="455"/>
    </location>
</feature>
<proteinExistence type="predicted"/>
<dbReference type="InterPro" id="IPR037769">
    <property type="entry name" value="Abr/Bcr"/>
</dbReference>
<dbReference type="PROSITE" id="PS50004">
    <property type="entry name" value="C2"/>
    <property type="match status" value="1"/>
</dbReference>
<keyword evidence="1" id="KW-0344">Guanine-nucleotide releasing factor</keyword>
<reference evidence="6" key="2">
    <citation type="submission" date="2014-06" db="EMBL/GenBank/DDBJ databases">
        <authorList>
            <person name="Aslett M."/>
        </authorList>
    </citation>
    <scope>NUCLEOTIDE SEQUENCE</scope>
</reference>
<dbReference type="InterPro" id="IPR008936">
    <property type="entry name" value="Rho_GTPase_activation_prot"/>
</dbReference>
<name>A0A068WES6_ECHGR</name>
<dbReference type="PANTHER" id="PTHR23182:SF1">
    <property type="entry name" value="RHO GTPASE ACTIVATING PROTEIN AT 1A, ISOFORM E"/>
    <property type="match status" value="1"/>
</dbReference>
<feature type="domain" description="C2" evidence="4">
    <location>
        <begin position="585"/>
        <end position="700"/>
    </location>
</feature>
<dbReference type="Proteomes" id="UP000492820">
    <property type="component" value="Unassembled WGS sequence"/>
</dbReference>
<dbReference type="SMART" id="SM00324">
    <property type="entry name" value="RhoGAP"/>
    <property type="match status" value="1"/>
</dbReference>
<dbReference type="InterPro" id="IPR035892">
    <property type="entry name" value="C2_domain_sf"/>
</dbReference>
<dbReference type="WBParaSite" id="EgrG_000963500">
    <property type="protein sequence ID" value="EgrG_000963500"/>
    <property type="gene ID" value="EgrG_000963500"/>
</dbReference>
<keyword evidence="2" id="KW-0175">Coiled coil</keyword>
<dbReference type="EMBL" id="LK028577">
    <property type="protein sequence ID" value="CDS16921.1"/>
    <property type="molecule type" value="Genomic_DNA"/>
</dbReference>
<dbReference type="GO" id="GO:0016020">
    <property type="term" value="C:membrane"/>
    <property type="evidence" value="ECO:0007669"/>
    <property type="project" value="TreeGrafter"/>
</dbReference>
<dbReference type="PANTHER" id="PTHR23182">
    <property type="entry name" value="BREAKPOINT CLUSTER REGION PROTEIN BCR"/>
    <property type="match status" value="1"/>
</dbReference>
<feature type="region of interest" description="Disordered" evidence="3">
    <location>
        <begin position="1"/>
        <end position="70"/>
    </location>
</feature>
<dbReference type="InterPro" id="IPR000008">
    <property type="entry name" value="C2_dom"/>
</dbReference>
<evidence type="ECO:0000313" key="6">
    <source>
        <dbReference type="EMBL" id="CDS16921.1"/>
    </source>
</evidence>
<evidence type="ECO:0000313" key="8">
    <source>
        <dbReference type="WBParaSite" id="EgrG_000963500"/>
    </source>
</evidence>